<evidence type="ECO:0000313" key="5">
    <source>
        <dbReference type="Proteomes" id="UP000594638"/>
    </source>
</evidence>
<organism evidence="4 5">
    <name type="scientific">Olea europaea subsp. europaea</name>
    <dbReference type="NCBI Taxonomy" id="158383"/>
    <lineage>
        <taxon>Eukaryota</taxon>
        <taxon>Viridiplantae</taxon>
        <taxon>Streptophyta</taxon>
        <taxon>Embryophyta</taxon>
        <taxon>Tracheophyta</taxon>
        <taxon>Spermatophyta</taxon>
        <taxon>Magnoliopsida</taxon>
        <taxon>eudicotyledons</taxon>
        <taxon>Gunneridae</taxon>
        <taxon>Pentapetalae</taxon>
        <taxon>asterids</taxon>
        <taxon>lamiids</taxon>
        <taxon>Lamiales</taxon>
        <taxon>Oleaceae</taxon>
        <taxon>Oleeae</taxon>
        <taxon>Olea</taxon>
    </lineage>
</organism>
<evidence type="ECO:0000313" key="4">
    <source>
        <dbReference type="EMBL" id="CAA3029220.1"/>
    </source>
</evidence>
<dbReference type="InterPro" id="IPR013937">
    <property type="entry name" value="Sorting_nexin_C"/>
</dbReference>
<protein>
    <submittedName>
        <fullName evidence="4">Ethylene-responsive transcription factor ERF061</fullName>
    </submittedName>
</protein>
<name>A0A8S0V7G0_OLEEU</name>
<dbReference type="AlphaFoldDB" id="A0A8S0V7G0"/>
<dbReference type="Pfam" id="PF08628">
    <property type="entry name" value="Nexin_C"/>
    <property type="match status" value="1"/>
</dbReference>
<reference evidence="4 5" key="1">
    <citation type="submission" date="2019-12" db="EMBL/GenBank/DDBJ databases">
        <authorList>
            <person name="Alioto T."/>
            <person name="Alioto T."/>
            <person name="Gomez Garrido J."/>
        </authorList>
    </citation>
    <scope>NUCLEOTIDE SEQUENCE [LARGE SCALE GENOMIC DNA]</scope>
</reference>
<gene>
    <name evidence="4" type="ORF">OLEA9_A046223</name>
</gene>
<evidence type="ECO:0000259" key="3">
    <source>
        <dbReference type="Pfam" id="PF08628"/>
    </source>
</evidence>
<evidence type="ECO:0000256" key="2">
    <source>
        <dbReference type="ARBA" id="ARBA00022490"/>
    </source>
</evidence>
<comment type="caution">
    <text evidence="4">The sequence shown here is derived from an EMBL/GenBank/DDBJ whole genome shotgun (WGS) entry which is preliminary data.</text>
</comment>
<comment type="subcellular location">
    <subcellularLocation>
        <location evidence="1">Cytoplasm</location>
    </subcellularLocation>
</comment>
<evidence type="ECO:0000256" key="1">
    <source>
        <dbReference type="ARBA" id="ARBA00004496"/>
    </source>
</evidence>
<keyword evidence="5" id="KW-1185">Reference proteome</keyword>
<feature type="domain" description="Sorting nexin C-terminal" evidence="3">
    <location>
        <begin position="15"/>
        <end position="63"/>
    </location>
</feature>
<sequence>MRQQCGSKVSKLVTFEEQLEAARRASDVKKIIFNGAPTTLVNLIGQKQYRRCARDIYYFLQSTVCLKQLAYGILELLLPSVFPELLEVVMDIHEKMRVEPV</sequence>
<dbReference type="Gramene" id="OE9A046223T1">
    <property type="protein sequence ID" value="OE9A046223C1"/>
    <property type="gene ID" value="OE9A046223"/>
</dbReference>
<dbReference type="PANTHER" id="PTHR22999">
    <property type="entry name" value="PX SERINE/THREONINE KINASE PXK"/>
    <property type="match status" value="1"/>
</dbReference>
<dbReference type="GO" id="GO:0005737">
    <property type="term" value="C:cytoplasm"/>
    <property type="evidence" value="ECO:0007669"/>
    <property type="project" value="UniProtKB-SubCell"/>
</dbReference>
<keyword evidence="2" id="KW-0963">Cytoplasm</keyword>
<accession>A0A8S0V7G0</accession>
<dbReference type="OrthoDB" id="120967at2759"/>
<dbReference type="PANTHER" id="PTHR22999:SF23">
    <property type="entry name" value="SORTING NEXIN-16"/>
    <property type="match status" value="1"/>
</dbReference>
<proteinExistence type="predicted"/>
<dbReference type="Proteomes" id="UP000594638">
    <property type="component" value="Unassembled WGS sequence"/>
</dbReference>
<dbReference type="InterPro" id="IPR051837">
    <property type="entry name" value="SortingNexin/PXDomain-PKLike"/>
</dbReference>
<dbReference type="EMBL" id="CACTIH010009295">
    <property type="protein sequence ID" value="CAA3029220.1"/>
    <property type="molecule type" value="Genomic_DNA"/>
</dbReference>